<comment type="caution">
    <text evidence="2">The sequence shown here is derived from an EMBL/GenBank/DDBJ whole genome shotgun (WGS) entry which is preliminary data.</text>
</comment>
<gene>
    <name evidence="2" type="ORF">WAK64_15495</name>
</gene>
<proteinExistence type="predicted"/>
<accession>A0ABU8HGP2</accession>
<name>A0ABU8HGP2_9BACI</name>
<keyword evidence="3" id="KW-1185">Reference proteome</keyword>
<sequence>MLKVFRPFWSYDVKKTESWLSNMAKKGHHLVGLNRWTRCFSFQQGEATNITYRVGYDKANSIPLSNTLKDDGWTKVLQSGNWFITENRKPVEQIKRSSVREGILRRNKKMMYGFTGLLIFIITFSLQHILTLGIDFLLGIPSTKVESPMWIVTYLFFSAVITMLLLAMYSIRTIGKTNKDLMNEEVENLFTGNEEEDRLSKKEELQLKRSGELVRKRKLAWMYSPDKLEKWLESMEKAGYHLYRISQAGTAFHFRTGAPRNVKYCVDYQHISSENYFAIHREAGWKSVYVSPTSLQKWTIWSYEYIDGEEKPQLYSDKFLHVKQAKKVAVAYSILFLPIVIMYSFLVGVFIAGMDMTNVILFSFSIFIFGSFTVRSWLYYRRIRKQYTITLN</sequence>
<keyword evidence="1" id="KW-0812">Transmembrane</keyword>
<dbReference type="Proteomes" id="UP001312865">
    <property type="component" value="Unassembled WGS sequence"/>
</dbReference>
<protein>
    <submittedName>
        <fullName evidence="2">DUF2812 domain-containing protein</fullName>
    </submittedName>
</protein>
<keyword evidence="1" id="KW-1133">Transmembrane helix</keyword>
<evidence type="ECO:0000256" key="1">
    <source>
        <dbReference type="SAM" id="Phobius"/>
    </source>
</evidence>
<feature type="transmembrane region" description="Helical" evidence="1">
    <location>
        <begin position="359"/>
        <end position="380"/>
    </location>
</feature>
<evidence type="ECO:0000313" key="3">
    <source>
        <dbReference type="Proteomes" id="UP001312865"/>
    </source>
</evidence>
<feature type="transmembrane region" description="Helical" evidence="1">
    <location>
        <begin position="328"/>
        <end position="353"/>
    </location>
</feature>
<dbReference type="InterPro" id="IPR021359">
    <property type="entry name" value="DUF2812"/>
</dbReference>
<evidence type="ECO:0000313" key="2">
    <source>
        <dbReference type="EMBL" id="MEI5908452.1"/>
    </source>
</evidence>
<feature type="transmembrane region" description="Helical" evidence="1">
    <location>
        <begin position="150"/>
        <end position="171"/>
    </location>
</feature>
<feature type="transmembrane region" description="Helical" evidence="1">
    <location>
        <begin position="110"/>
        <end position="130"/>
    </location>
</feature>
<reference evidence="2 3" key="1">
    <citation type="journal article" date="2018" name="J. Microbiol.">
        <title>Bacillus spongiae sp. nov., isolated from sponge of Jeju Island.</title>
        <authorList>
            <person name="Lee G.E."/>
            <person name="Im W.T."/>
            <person name="Park J.S."/>
        </authorList>
    </citation>
    <scope>NUCLEOTIDE SEQUENCE [LARGE SCALE GENOMIC DNA]</scope>
    <source>
        <strain evidence="2 3">135PIL107-10</strain>
    </source>
</reference>
<keyword evidence="1" id="KW-0472">Membrane</keyword>
<dbReference type="EMBL" id="JBBAXC010000013">
    <property type="protein sequence ID" value="MEI5908452.1"/>
    <property type="molecule type" value="Genomic_DNA"/>
</dbReference>
<dbReference type="RefSeq" id="WP_336587903.1">
    <property type="nucleotide sequence ID" value="NZ_JBBAXC010000013.1"/>
</dbReference>
<dbReference type="Pfam" id="PF11193">
    <property type="entry name" value="DUF2812"/>
    <property type="match status" value="2"/>
</dbReference>
<organism evidence="2 3">
    <name type="scientific">Bacillus spongiae</name>
    <dbReference type="NCBI Taxonomy" id="2683610"/>
    <lineage>
        <taxon>Bacteria</taxon>
        <taxon>Bacillati</taxon>
        <taxon>Bacillota</taxon>
        <taxon>Bacilli</taxon>
        <taxon>Bacillales</taxon>
        <taxon>Bacillaceae</taxon>
        <taxon>Bacillus</taxon>
    </lineage>
</organism>